<proteinExistence type="predicted"/>
<dbReference type="EMBL" id="CP053892">
    <property type="protein sequence ID" value="QKG20718.1"/>
    <property type="molecule type" value="Genomic_DNA"/>
</dbReference>
<dbReference type="AlphaFoldDB" id="A0A7D3VQV6"/>
<protein>
    <submittedName>
        <fullName evidence="1">Uncharacterized protein</fullName>
    </submittedName>
</protein>
<accession>A0A7D3VQV6</accession>
<reference evidence="1 2" key="1">
    <citation type="submission" date="2020-05" db="EMBL/GenBank/DDBJ databases">
        <title>Actinomadura verrucosospora NRRL-B18236 (PFL_A860) Genome sequencing and assembly.</title>
        <authorList>
            <person name="Samborskyy M."/>
        </authorList>
    </citation>
    <scope>NUCLEOTIDE SEQUENCE [LARGE SCALE GENOMIC DNA]</scope>
    <source>
        <strain evidence="1 2">NRRL:B18236</strain>
    </source>
</reference>
<gene>
    <name evidence="1" type="ORF">ACTIVE_2356</name>
</gene>
<sequence length="64" mass="7116">MSLRYNRDGVRMKKNLRYVAIAFVIFYLLSSPRDAAGFVNNAFTQLGRAGDQVASFVSSLDLSP</sequence>
<evidence type="ECO:0000313" key="2">
    <source>
        <dbReference type="Proteomes" id="UP000501240"/>
    </source>
</evidence>
<evidence type="ECO:0000313" key="1">
    <source>
        <dbReference type="EMBL" id="QKG20718.1"/>
    </source>
</evidence>
<name>A0A7D3VQV6_ACTVE</name>
<dbReference type="Proteomes" id="UP000501240">
    <property type="component" value="Chromosome"/>
</dbReference>
<keyword evidence="2" id="KW-1185">Reference proteome</keyword>
<organism evidence="1 2">
    <name type="scientific">Actinomadura verrucosospora</name>
    <dbReference type="NCBI Taxonomy" id="46165"/>
    <lineage>
        <taxon>Bacteria</taxon>
        <taxon>Bacillati</taxon>
        <taxon>Actinomycetota</taxon>
        <taxon>Actinomycetes</taxon>
        <taxon>Streptosporangiales</taxon>
        <taxon>Thermomonosporaceae</taxon>
        <taxon>Actinomadura</taxon>
    </lineage>
</organism>